<dbReference type="GO" id="GO:0004722">
    <property type="term" value="F:protein serine/threonine phosphatase activity"/>
    <property type="evidence" value="ECO:0007669"/>
    <property type="project" value="UniProtKB-EC"/>
</dbReference>
<dbReference type="InterPro" id="IPR013783">
    <property type="entry name" value="Ig-like_fold"/>
</dbReference>
<name>A0A1R2BK60_9CILI</name>
<dbReference type="PROSITE" id="PS50096">
    <property type="entry name" value="IQ"/>
    <property type="match status" value="1"/>
</dbReference>
<dbReference type="AlphaFoldDB" id="A0A1R2BK60"/>
<dbReference type="InterPro" id="IPR001932">
    <property type="entry name" value="PPM-type_phosphatase-like_dom"/>
</dbReference>
<dbReference type="PANTHER" id="PTHR12320:SF1">
    <property type="entry name" value="PROTEIN PHOSPHATASE PTC7 HOMOLOG"/>
    <property type="match status" value="1"/>
</dbReference>
<comment type="caution">
    <text evidence="3">The sequence shown here is derived from an EMBL/GenBank/DDBJ whole genome shotgun (WGS) entry which is preliminary data.</text>
</comment>
<dbReference type="EC" id="3.1.3.16" evidence="1"/>
<dbReference type="SMART" id="SM00015">
    <property type="entry name" value="IQ"/>
    <property type="match status" value="1"/>
</dbReference>
<keyword evidence="1" id="KW-0460">Magnesium</keyword>
<keyword evidence="1" id="KW-0378">Hydrolase</keyword>
<dbReference type="Gene3D" id="2.60.40.10">
    <property type="entry name" value="Immunoglobulins"/>
    <property type="match status" value="1"/>
</dbReference>
<dbReference type="Gene3D" id="3.60.40.10">
    <property type="entry name" value="PPM-type phosphatase domain"/>
    <property type="match status" value="1"/>
</dbReference>
<dbReference type="InterPro" id="IPR014756">
    <property type="entry name" value="Ig_E-set"/>
</dbReference>
<comment type="catalytic activity">
    <reaction evidence="1">
        <text>O-phospho-L-seryl-[protein] + H2O = L-seryl-[protein] + phosphate</text>
        <dbReference type="Rhea" id="RHEA:20629"/>
        <dbReference type="Rhea" id="RHEA-COMP:9863"/>
        <dbReference type="Rhea" id="RHEA-COMP:11604"/>
        <dbReference type="ChEBI" id="CHEBI:15377"/>
        <dbReference type="ChEBI" id="CHEBI:29999"/>
        <dbReference type="ChEBI" id="CHEBI:43474"/>
        <dbReference type="ChEBI" id="CHEBI:83421"/>
        <dbReference type="EC" id="3.1.3.16"/>
    </reaction>
</comment>
<dbReference type="PROSITE" id="PS51746">
    <property type="entry name" value="PPM_2"/>
    <property type="match status" value="1"/>
</dbReference>
<dbReference type="EMBL" id="MPUH01000590">
    <property type="protein sequence ID" value="OMJ77162.1"/>
    <property type="molecule type" value="Genomic_DNA"/>
</dbReference>
<evidence type="ECO:0000256" key="1">
    <source>
        <dbReference type="RuleBase" id="RU366020"/>
    </source>
</evidence>
<dbReference type="GO" id="GO:0046872">
    <property type="term" value="F:metal ion binding"/>
    <property type="evidence" value="ECO:0007669"/>
    <property type="project" value="UniProtKB-UniRule"/>
</dbReference>
<organism evidence="3 4">
    <name type="scientific">Stentor coeruleus</name>
    <dbReference type="NCBI Taxonomy" id="5963"/>
    <lineage>
        <taxon>Eukaryota</taxon>
        <taxon>Sar</taxon>
        <taxon>Alveolata</taxon>
        <taxon>Ciliophora</taxon>
        <taxon>Postciliodesmatophora</taxon>
        <taxon>Heterotrichea</taxon>
        <taxon>Heterotrichida</taxon>
        <taxon>Stentoridae</taxon>
        <taxon>Stentor</taxon>
    </lineage>
</organism>
<dbReference type="SUPFAM" id="SSF81606">
    <property type="entry name" value="PP2C-like"/>
    <property type="match status" value="1"/>
</dbReference>
<accession>A0A1R2BK60</accession>
<reference evidence="3 4" key="1">
    <citation type="submission" date="2016-11" db="EMBL/GenBank/DDBJ databases">
        <title>The macronuclear genome of Stentor coeruleus: a giant cell with tiny introns.</title>
        <authorList>
            <person name="Slabodnick M."/>
            <person name="Ruby J.G."/>
            <person name="Reiff S.B."/>
            <person name="Swart E.C."/>
            <person name="Gosai S."/>
            <person name="Prabakaran S."/>
            <person name="Witkowska E."/>
            <person name="Larue G.E."/>
            <person name="Fisher S."/>
            <person name="Freeman R.M."/>
            <person name="Gunawardena J."/>
            <person name="Chu W."/>
            <person name="Stover N.A."/>
            <person name="Gregory B.D."/>
            <person name="Nowacki M."/>
            <person name="Derisi J."/>
            <person name="Roy S.W."/>
            <person name="Marshall W.F."/>
            <person name="Sood P."/>
        </authorList>
    </citation>
    <scope>NUCLEOTIDE SEQUENCE [LARGE SCALE GENOMIC DNA]</scope>
    <source>
        <strain evidence="3">WM001</strain>
    </source>
</reference>
<protein>
    <recommendedName>
        <fullName evidence="1">Protein phosphatase</fullName>
        <ecNumber evidence="1">3.1.3.16</ecNumber>
    </recommendedName>
</protein>
<dbReference type="OrthoDB" id="60843at2759"/>
<keyword evidence="1" id="KW-0464">Manganese</keyword>
<feature type="domain" description="PPM-type phosphatase" evidence="2">
    <location>
        <begin position="230"/>
        <end position="503"/>
    </location>
</feature>
<comment type="catalytic activity">
    <reaction evidence="1">
        <text>O-phospho-L-threonyl-[protein] + H2O = L-threonyl-[protein] + phosphate</text>
        <dbReference type="Rhea" id="RHEA:47004"/>
        <dbReference type="Rhea" id="RHEA-COMP:11060"/>
        <dbReference type="Rhea" id="RHEA-COMP:11605"/>
        <dbReference type="ChEBI" id="CHEBI:15377"/>
        <dbReference type="ChEBI" id="CHEBI:30013"/>
        <dbReference type="ChEBI" id="CHEBI:43474"/>
        <dbReference type="ChEBI" id="CHEBI:61977"/>
        <dbReference type="EC" id="3.1.3.16"/>
    </reaction>
</comment>
<dbReference type="CDD" id="cd02859">
    <property type="entry name" value="E_set_AMPKbeta_like_N"/>
    <property type="match status" value="1"/>
</dbReference>
<evidence type="ECO:0000259" key="2">
    <source>
        <dbReference type="PROSITE" id="PS51746"/>
    </source>
</evidence>
<proteinExistence type="inferred from homology"/>
<dbReference type="Proteomes" id="UP000187209">
    <property type="component" value="Unassembled WGS sequence"/>
</dbReference>
<sequence>MQNNSQHNFTEENKSKLRLWKQKAEALYIQKWCLKWKFACYFYLKQQLIAIRTAASILIQKRIRGWLVRKAVKPILIKKIIKWEHGGQTVLVFGTFTNSPWVEPIPMLFNKYLSYHISTILSDKTILPGDYLVKFQIDGEWKCNGNLPISIDEKGNYNNVLIVIRKTKRLHRSMRLRSISHDVFTNESIVISNKNSPILFTRSCMSSGPPNKLDLYNSVPNREVKLVMGRFMAAKPRSKVSEKIESADAYFFNTKLQVFAIADGVSEWDEYGIKASDFSRELIKNLHECISEKTIDKDSLEQDICTAYNIVKSYGSSTILAGVCKDSMLHTISLGDSGYMVLRPKEFSKGLMIVYKSSAQQHSFNCPYQLTHLPNEQDYESLINSGYNLLINLLKQRNRSYDSIVDSVQEIIPLRNGDIIIAATDGLYDNLYDQDIVTITERHYIKHTSENLANLLPKILVHEALKKSWDNTYRSPFSRNAAKVGKKFIGGKLDDITVLVLVAVSYLE</sequence>
<dbReference type="InterPro" id="IPR000048">
    <property type="entry name" value="IQ_motif_EF-hand-BS"/>
</dbReference>
<comment type="cofactor">
    <cofactor evidence="1">
        <name>Mn(2+)</name>
        <dbReference type="ChEBI" id="CHEBI:29035"/>
    </cofactor>
</comment>
<keyword evidence="1" id="KW-0479">Metal-binding</keyword>
<dbReference type="InterPro" id="IPR039123">
    <property type="entry name" value="PPTC7"/>
</dbReference>
<dbReference type="SMART" id="SM00332">
    <property type="entry name" value="PP2Cc"/>
    <property type="match status" value="1"/>
</dbReference>
<dbReference type="InterPro" id="IPR036457">
    <property type="entry name" value="PPM-type-like_dom_sf"/>
</dbReference>
<dbReference type="Pfam" id="PF16561">
    <property type="entry name" value="AMPK1_CBM"/>
    <property type="match status" value="1"/>
</dbReference>
<evidence type="ECO:0000313" key="3">
    <source>
        <dbReference type="EMBL" id="OMJ77162.1"/>
    </source>
</evidence>
<dbReference type="SUPFAM" id="SSF81296">
    <property type="entry name" value="E set domains"/>
    <property type="match status" value="1"/>
</dbReference>
<comment type="similarity">
    <text evidence="1">Belongs to the PP2C family.</text>
</comment>
<gene>
    <name evidence="3" type="ORF">SteCoe_23303</name>
</gene>
<keyword evidence="4" id="KW-1185">Reference proteome</keyword>
<evidence type="ECO:0000313" key="4">
    <source>
        <dbReference type="Proteomes" id="UP000187209"/>
    </source>
</evidence>
<dbReference type="PANTHER" id="PTHR12320">
    <property type="entry name" value="PROTEIN PHOSPHATASE 2C"/>
    <property type="match status" value="1"/>
</dbReference>
<dbReference type="InterPro" id="IPR032640">
    <property type="entry name" value="AMPK1_CBM"/>
</dbReference>
<comment type="cofactor">
    <cofactor evidence="1">
        <name>Mg(2+)</name>
        <dbReference type="ChEBI" id="CHEBI:18420"/>
    </cofactor>
</comment>
<keyword evidence="1" id="KW-0904">Protein phosphatase</keyword>
<dbReference type="Pfam" id="PF00612">
    <property type="entry name" value="IQ"/>
    <property type="match status" value="1"/>
</dbReference>